<dbReference type="Pfam" id="PF08536">
    <property type="entry name" value="Whirly"/>
    <property type="match status" value="1"/>
</dbReference>
<keyword evidence="2" id="KW-0809">Transit peptide</keyword>
<proteinExistence type="inferred from homology"/>
<reference evidence="3 4" key="1">
    <citation type="journal article" date="2020" name="IScience">
        <title>Genome Sequencing of the Endangered Kingdonia uniflora (Circaeasteraceae, Ranunculales) Reveals Potential Mechanisms of Evolutionary Specialization.</title>
        <authorList>
            <person name="Sun Y."/>
            <person name="Deng T."/>
            <person name="Zhang A."/>
            <person name="Moore M.J."/>
            <person name="Landis J.B."/>
            <person name="Lin N."/>
            <person name="Zhang H."/>
            <person name="Zhang X."/>
            <person name="Huang J."/>
            <person name="Zhang X."/>
            <person name="Sun H."/>
            <person name="Wang H."/>
        </authorList>
    </citation>
    <scope>NUCLEOTIDE SEQUENCE [LARGE SCALE GENOMIC DNA]</scope>
    <source>
        <strain evidence="3">TB1705</strain>
        <tissue evidence="3">Leaf</tissue>
    </source>
</reference>
<evidence type="ECO:0000256" key="1">
    <source>
        <dbReference type="ARBA" id="ARBA00006061"/>
    </source>
</evidence>
<evidence type="ECO:0000313" key="4">
    <source>
        <dbReference type="Proteomes" id="UP000541444"/>
    </source>
</evidence>
<dbReference type="InterPro" id="IPR013742">
    <property type="entry name" value="Whirly"/>
</dbReference>
<sequence>MPQYTKLESGHLRTERKGCMMLSFMPSIGERKYNSEKKQYFALSATEIGALINLGPGKSCEFFHDPSMKSRYIFYPCNEMRRYKLDSFVGLSDPKIVKDWMKQVEKIFMNMGCPDEEGEVYHFSHEERGLKLVGNDWEESRVDTTDELGKVQGFGKDDKVAIENGVKEVFKEIFCADVVNNSLKTNERLSVPVTKPEFTVLQTTFSFMLPYLLGWDHAINRPPSTVAPRLSQIHEWEK</sequence>
<dbReference type="InterPro" id="IPR009044">
    <property type="entry name" value="ssDNA-bd_transcriptional_reg"/>
</dbReference>
<dbReference type="EMBL" id="JACGCM010002711">
    <property type="protein sequence ID" value="KAF6136406.1"/>
    <property type="molecule type" value="Genomic_DNA"/>
</dbReference>
<dbReference type="SUPFAM" id="SSF54447">
    <property type="entry name" value="ssDNA-binding transcriptional regulator domain"/>
    <property type="match status" value="2"/>
</dbReference>
<dbReference type="GO" id="GO:0006952">
    <property type="term" value="P:defense response"/>
    <property type="evidence" value="ECO:0007669"/>
    <property type="project" value="InterPro"/>
</dbReference>
<dbReference type="GO" id="GO:0006355">
    <property type="term" value="P:regulation of DNA-templated transcription"/>
    <property type="evidence" value="ECO:0007669"/>
    <property type="project" value="InterPro"/>
</dbReference>
<gene>
    <name evidence="3" type="ORF">GIB67_023419</name>
</gene>
<dbReference type="PANTHER" id="PTHR31745">
    <property type="entry name" value="SINGLE-STRANDED DNA-BINDING PROTEIN WHY2, MITOCHONDRIAL"/>
    <property type="match status" value="1"/>
</dbReference>
<dbReference type="AlphaFoldDB" id="A0A7J7L1A1"/>
<evidence type="ECO:0000256" key="2">
    <source>
        <dbReference type="ARBA" id="ARBA00022946"/>
    </source>
</evidence>
<evidence type="ECO:0000313" key="3">
    <source>
        <dbReference type="EMBL" id="KAF6136406.1"/>
    </source>
</evidence>
<dbReference type="Gene3D" id="2.30.31.10">
    <property type="entry name" value="Transcriptional Coactivator Pc4, Chain A"/>
    <property type="match status" value="2"/>
</dbReference>
<organism evidence="3 4">
    <name type="scientific">Kingdonia uniflora</name>
    <dbReference type="NCBI Taxonomy" id="39325"/>
    <lineage>
        <taxon>Eukaryota</taxon>
        <taxon>Viridiplantae</taxon>
        <taxon>Streptophyta</taxon>
        <taxon>Embryophyta</taxon>
        <taxon>Tracheophyta</taxon>
        <taxon>Spermatophyta</taxon>
        <taxon>Magnoliopsida</taxon>
        <taxon>Ranunculales</taxon>
        <taxon>Circaeasteraceae</taxon>
        <taxon>Kingdonia</taxon>
    </lineage>
</organism>
<dbReference type="GO" id="GO:0003697">
    <property type="term" value="F:single-stranded DNA binding"/>
    <property type="evidence" value="ECO:0007669"/>
    <property type="project" value="InterPro"/>
</dbReference>
<dbReference type="PANTHER" id="PTHR31745:SF1">
    <property type="entry name" value="SINGLE-STRANDED DNA-BINDING PROTEIN WHY2, MITOCHONDRIAL"/>
    <property type="match status" value="1"/>
</dbReference>
<comment type="caution">
    <text evidence="3">The sequence shown here is derived from an EMBL/GenBank/DDBJ whole genome shotgun (WGS) entry which is preliminary data.</text>
</comment>
<accession>A0A7J7L1A1</accession>
<dbReference type="Proteomes" id="UP000541444">
    <property type="component" value="Unassembled WGS sequence"/>
</dbReference>
<protein>
    <submittedName>
        <fullName evidence="3">Uncharacterized protein</fullName>
    </submittedName>
</protein>
<keyword evidence="4" id="KW-1185">Reference proteome</keyword>
<name>A0A7J7L1A1_9MAGN</name>
<comment type="similarity">
    <text evidence="1">Belongs to the Whirly family.</text>
</comment>
<dbReference type="OrthoDB" id="511009at2759"/>